<evidence type="ECO:0000256" key="5">
    <source>
        <dbReference type="ARBA" id="ARBA00022692"/>
    </source>
</evidence>
<dbReference type="InterPro" id="IPR000531">
    <property type="entry name" value="Beta-barrel_TonB"/>
</dbReference>
<gene>
    <name evidence="16" type="ORF">V474_19555</name>
</gene>
<dbReference type="GO" id="GO:0006826">
    <property type="term" value="P:iron ion transport"/>
    <property type="evidence" value="ECO:0007669"/>
    <property type="project" value="UniProtKB-KW"/>
</dbReference>
<organism evidence="16 17">
    <name type="scientific">Novosphingobium barchaimii LL02</name>
    <dbReference type="NCBI Taxonomy" id="1114963"/>
    <lineage>
        <taxon>Bacteria</taxon>
        <taxon>Pseudomonadati</taxon>
        <taxon>Pseudomonadota</taxon>
        <taxon>Alphaproteobacteria</taxon>
        <taxon>Sphingomonadales</taxon>
        <taxon>Sphingomonadaceae</taxon>
        <taxon>Novosphingobium</taxon>
    </lineage>
</organism>
<feature type="domain" description="TonB-dependent receptor plug" evidence="15">
    <location>
        <begin position="57"/>
        <end position="166"/>
    </location>
</feature>
<evidence type="ECO:0000256" key="8">
    <source>
        <dbReference type="ARBA" id="ARBA00023077"/>
    </source>
</evidence>
<dbReference type="InterPro" id="IPR036942">
    <property type="entry name" value="Beta-barrel_TonB_sf"/>
</dbReference>
<dbReference type="Pfam" id="PF00593">
    <property type="entry name" value="TonB_dep_Rec_b-barrel"/>
    <property type="match status" value="1"/>
</dbReference>
<dbReference type="RefSeq" id="WP_059151908.1">
    <property type="nucleotide sequence ID" value="NZ_KQ130454.1"/>
</dbReference>
<dbReference type="Pfam" id="PF07715">
    <property type="entry name" value="Plug"/>
    <property type="match status" value="1"/>
</dbReference>
<accession>A0A0J7XVT7</accession>
<keyword evidence="8 12" id="KW-0798">TonB box</keyword>
<dbReference type="Gene3D" id="2.40.170.20">
    <property type="entry name" value="TonB-dependent receptor, beta-barrel domain"/>
    <property type="match status" value="1"/>
</dbReference>
<evidence type="ECO:0000256" key="9">
    <source>
        <dbReference type="ARBA" id="ARBA00023136"/>
    </source>
</evidence>
<dbReference type="PANTHER" id="PTHR32552">
    <property type="entry name" value="FERRICHROME IRON RECEPTOR-RELATED"/>
    <property type="match status" value="1"/>
</dbReference>
<comment type="similarity">
    <text evidence="11 12">Belongs to the TonB-dependent receptor family.</text>
</comment>
<dbReference type="PROSITE" id="PS52016">
    <property type="entry name" value="TONB_DEPENDENT_REC_3"/>
    <property type="match status" value="1"/>
</dbReference>
<keyword evidence="6" id="KW-0408">Iron</keyword>
<evidence type="ECO:0000256" key="10">
    <source>
        <dbReference type="ARBA" id="ARBA00023237"/>
    </source>
</evidence>
<keyword evidence="9 11" id="KW-0472">Membrane</keyword>
<comment type="subcellular location">
    <subcellularLocation>
        <location evidence="1 11">Cell outer membrane</location>
        <topology evidence="1 11">Multi-pass membrane protein</topology>
    </subcellularLocation>
</comment>
<dbReference type="GO" id="GO:0009279">
    <property type="term" value="C:cell outer membrane"/>
    <property type="evidence" value="ECO:0007669"/>
    <property type="project" value="UniProtKB-SubCell"/>
</dbReference>
<keyword evidence="4" id="KW-0410">Iron transport</keyword>
<evidence type="ECO:0000259" key="14">
    <source>
        <dbReference type="Pfam" id="PF00593"/>
    </source>
</evidence>
<evidence type="ECO:0000256" key="13">
    <source>
        <dbReference type="SAM" id="SignalP"/>
    </source>
</evidence>
<dbReference type="OrthoDB" id="127311at2"/>
<evidence type="ECO:0000256" key="1">
    <source>
        <dbReference type="ARBA" id="ARBA00004571"/>
    </source>
</evidence>
<evidence type="ECO:0000313" key="16">
    <source>
        <dbReference type="EMBL" id="KMS55233.1"/>
    </source>
</evidence>
<keyword evidence="13" id="KW-0732">Signal</keyword>
<dbReference type="Proteomes" id="UP000052268">
    <property type="component" value="Unassembled WGS sequence"/>
</dbReference>
<keyword evidence="10 11" id="KW-0998">Cell outer membrane</keyword>
<keyword evidence="3 11" id="KW-1134">Transmembrane beta strand</keyword>
<evidence type="ECO:0000256" key="6">
    <source>
        <dbReference type="ARBA" id="ARBA00023004"/>
    </source>
</evidence>
<proteinExistence type="inferred from homology"/>
<evidence type="ECO:0000313" key="17">
    <source>
        <dbReference type="Proteomes" id="UP000052268"/>
    </source>
</evidence>
<evidence type="ECO:0000256" key="2">
    <source>
        <dbReference type="ARBA" id="ARBA00022448"/>
    </source>
</evidence>
<feature type="domain" description="TonB-dependent receptor-like beta-barrel" evidence="14">
    <location>
        <begin position="286"/>
        <end position="703"/>
    </location>
</feature>
<dbReference type="EMBL" id="JACU01000005">
    <property type="protein sequence ID" value="KMS55233.1"/>
    <property type="molecule type" value="Genomic_DNA"/>
</dbReference>
<dbReference type="AlphaFoldDB" id="A0A0J7XVT7"/>
<evidence type="ECO:0000256" key="7">
    <source>
        <dbReference type="ARBA" id="ARBA00023065"/>
    </source>
</evidence>
<feature type="chain" id="PRO_5005291959" evidence="13">
    <location>
        <begin position="28"/>
        <end position="737"/>
    </location>
</feature>
<keyword evidence="7" id="KW-0406">Ion transport</keyword>
<dbReference type="InterPro" id="IPR012910">
    <property type="entry name" value="Plug_dom"/>
</dbReference>
<keyword evidence="17" id="KW-1185">Reference proteome</keyword>
<dbReference type="PANTHER" id="PTHR32552:SF81">
    <property type="entry name" value="TONB-DEPENDENT OUTER MEMBRANE RECEPTOR"/>
    <property type="match status" value="1"/>
</dbReference>
<evidence type="ECO:0000256" key="12">
    <source>
        <dbReference type="RuleBase" id="RU003357"/>
    </source>
</evidence>
<dbReference type="PATRIC" id="fig|1114963.3.peg.2747"/>
<sequence length="737" mass="79794">MNSARLRRFTAVSVLAVTAACAVPAIAQEAAPAASVDEGFADGGIVVTATRRSERAVDVPIAVSALSGEKLDVLNSSGQDIRFLSARVPSLQIESSFGRTFPRFYIRGLGNTDFSADAAQPVSVVYDNVALESPMLKAFPAFDLENVEVLKGPQGTLFGRNTPAGVVKLTSKRPSEELDGHVSASWATYNTVNLEAAVGAPLTDKLRFRVAGLVQRRDDWVKNDYAQTINERKFEGYQDYAGRIQFEYEDGPLDILVNAHARSLKGTARLFRANAIKPGTNDLVDGYDIEHTAQNGSNPQTLESWGANVQASYEFDGLGSLYSITAWERASVFSRGDIDGGFPGIVPFQVQTGGTTTPKEFSQELRFASKKFGDVSFQAGAYYFNQNLENESGSWSNTNSYTPTSIAHLDNETYAFFGSVEYTPVDSLILRGGVRWSHDKRFSVLVNGDDIDAATGISTGSAKGSKWSWDGSATYKLSNFTSVYARVASGYLGAALKNDTAAGVATMAKPQTTTSYEIGFKGEQPGLFSFALDGYYFDTKNIQLTAVGGSTNVTQLMNARKAIGYGAEAEFSATPIENLVLTLGGSYNHTELKDRDLYVAPCGGGCTVTDPLVTVGGTTLASINGNRLPQAPRWIGNATLRYAVPLGNDNEIFAYTDWSYRSKINLFLYDSVEFTGKAFLEGGLRAGYRDNKRGYEVAAFARNITNQIRVVGAIDFNNLTAMLNEPRIIGGEVRFNF</sequence>
<evidence type="ECO:0000256" key="3">
    <source>
        <dbReference type="ARBA" id="ARBA00022452"/>
    </source>
</evidence>
<reference evidence="16 17" key="1">
    <citation type="journal article" date="2015" name="G3 (Bethesda)">
        <title>Insights into Ongoing Evolution of the Hexachlorocyclohexane Catabolic Pathway from Comparative Genomics of Ten Sphingomonadaceae Strains.</title>
        <authorList>
            <person name="Pearce S.L."/>
            <person name="Oakeshott J.G."/>
            <person name="Pandey G."/>
        </authorList>
    </citation>
    <scope>NUCLEOTIDE SEQUENCE [LARGE SCALE GENOMIC DNA]</scope>
    <source>
        <strain evidence="16 17">LL02</strain>
    </source>
</reference>
<evidence type="ECO:0000259" key="15">
    <source>
        <dbReference type="Pfam" id="PF07715"/>
    </source>
</evidence>
<comment type="caution">
    <text evidence="16">The sequence shown here is derived from an EMBL/GenBank/DDBJ whole genome shotgun (WGS) entry which is preliminary data.</text>
</comment>
<feature type="signal peptide" evidence="13">
    <location>
        <begin position="1"/>
        <end position="27"/>
    </location>
</feature>
<protein>
    <submittedName>
        <fullName evidence="16">TonB-denpendent receptor</fullName>
    </submittedName>
</protein>
<dbReference type="SUPFAM" id="SSF56935">
    <property type="entry name" value="Porins"/>
    <property type="match status" value="1"/>
</dbReference>
<dbReference type="PROSITE" id="PS51257">
    <property type="entry name" value="PROKAR_LIPOPROTEIN"/>
    <property type="match status" value="1"/>
</dbReference>
<keyword evidence="5 11" id="KW-0812">Transmembrane</keyword>
<evidence type="ECO:0000256" key="4">
    <source>
        <dbReference type="ARBA" id="ARBA00022496"/>
    </source>
</evidence>
<name>A0A0J7XVT7_9SPHN</name>
<keyword evidence="16" id="KW-0675">Receptor</keyword>
<dbReference type="InterPro" id="IPR039426">
    <property type="entry name" value="TonB-dep_rcpt-like"/>
</dbReference>
<keyword evidence="2 11" id="KW-0813">Transport</keyword>
<evidence type="ECO:0000256" key="11">
    <source>
        <dbReference type="PROSITE-ProRule" id="PRU01360"/>
    </source>
</evidence>